<feature type="transmembrane region" description="Helical" evidence="1">
    <location>
        <begin position="199"/>
        <end position="223"/>
    </location>
</feature>
<reference evidence="3" key="2">
    <citation type="journal article" date="2008" name="Insect Mol. Biol.">
        <title>The gustatory receptor family in the silkworm moth Bombyx mori is characterized by a large expansion of a single lineage of putative bitter receptors.</title>
        <authorList>
            <person name="Wanner K.W."/>
            <person name="Robertson H.M."/>
        </authorList>
    </citation>
    <scope>NUCLEOTIDE SEQUENCE</scope>
</reference>
<organism evidence="3">
    <name type="scientific">Bombyx mori</name>
    <name type="common">Silk moth</name>
    <dbReference type="NCBI Taxonomy" id="7091"/>
    <lineage>
        <taxon>Eukaryota</taxon>
        <taxon>Metazoa</taxon>
        <taxon>Ecdysozoa</taxon>
        <taxon>Arthropoda</taxon>
        <taxon>Hexapoda</taxon>
        <taxon>Insecta</taxon>
        <taxon>Pterygota</taxon>
        <taxon>Neoptera</taxon>
        <taxon>Endopterygota</taxon>
        <taxon>Lepidoptera</taxon>
        <taxon>Glossata</taxon>
        <taxon>Ditrysia</taxon>
        <taxon>Bombycoidea</taxon>
        <taxon>Bombycidae</taxon>
        <taxon>Bombycinae</taxon>
        <taxon>Bombyx</taxon>
    </lineage>
</organism>
<feature type="transmembrane region" description="Helical" evidence="1">
    <location>
        <begin position="54"/>
        <end position="74"/>
    </location>
</feature>
<evidence type="ECO:0000313" key="2">
    <source>
        <dbReference type="EMBL" id="BAW33757.1"/>
    </source>
</evidence>
<dbReference type="GeneID" id="101745513"/>
<evidence type="ECO:0000313" key="4">
    <source>
        <dbReference type="EnsemblMetazoa" id="XP_004923309.2"/>
    </source>
</evidence>
<dbReference type="Proteomes" id="UP000005204">
    <property type="component" value="Unassembled WGS sequence"/>
</dbReference>
<accession>B7FF33</accession>
<reference evidence="5" key="1">
    <citation type="journal article" date="2008" name="Insect Biochem. Mol. Biol.">
        <title>The genome of a lepidopteran model insect, the silkworm Bombyx mori.</title>
        <authorList>
            <consortium name="International Silkworm Genome Consortium"/>
        </authorList>
    </citation>
    <scope>NUCLEOTIDE SEQUENCE [LARGE SCALE GENOMIC DNA]</scope>
    <source>
        <strain evidence="5">p50T</strain>
    </source>
</reference>
<proteinExistence type="predicted"/>
<keyword evidence="5" id="KW-1185">Reference proteome</keyword>
<name>B7FF33_BOMMO</name>
<dbReference type="EMBL" id="LC056060">
    <property type="protein sequence ID" value="BAW33757.1"/>
    <property type="molecule type" value="Genomic_DNA"/>
</dbReference>
<feature type="transmembrane region" description="Helical" evidence="1">
    <location>
        <begin position="298"/>
        <end position="319"/>
    </location>
</feature>
<dbReference type="KEGG" id="bmor:101745513"/>
<protein>
    <submittedName>
        <fullName evidence="3">Gustatory receptor 17</fullName>
    </submittedName>
</protein>
<evidence type="ECO:0000313" key="3">
    <source>
        <dbReference type="EMBL" id="DAA06380.1"/>
    </source>
</evidence>
<feature type="transmembrane region" description="Helical" evidence="1">
    <location>
        <begin position="260"/>
        <end position="278"/>
    </location>
</feature>
<keyword evidence="1" id="KW-0812">Transmembrane</keyword>
<dbReference type="AlphaFoldDB" id="B7FF33"/>
<reference evidence="4" key="4">
    <citation type="submission" date="2022-06" db="UniProtKB">
        <authorList>
            <consortium name="EnsemblMetazoa"/>
        </authorList>
    </citation>
    <scope>IDENTIFICATION</scope>
    <source>
        <strain evidence="4">p50T (Dazao)</strain>
    </source>
</reference>
<keyword evidence="1" id="KW-0472">Membrane</keyword>
<dbReference type="EMBL" id="BK006600">
    <property type="protein sequence ID" value="DAA06380.1"/>
    <property type="molecule type" value="Genomic_DNA"/>
</dbReference>
<feature type="transmembrane region" description="Helical" evidence="1">
    <location>
        <begin position="81"/>
        <end position="105"/>
    </location>
</feature>
<keyword evidence="1" id="KW-1133">Transmembrane helix</keyword>
<reference evidence="2" key="3">
    <citation type="journal article" date="2017" name="Insect Biochem. Mol. Biol.">
        <title>Expression map of a complete set of gustatory receptor genes in chemosensory organs of Bombyx mori.</title>
        <authorList>
            <person name="Guo H."/>
            <person name="Cheng T."/>
            <person name="Chen Z."/>
            <person name="Jiang L."/>
            <person name="Guo Y."/>
            <person name="Liu J."/>
            <person name="Li S."/>
            <person name="Taniai K."/>
            <person name="Asaoka K."/>
            <person name="Kadono-Okuda K."/>
            <person name="Arunkumar K.P."/>
            <person name="Wu J."/>
            <person name="Kishino H."/>
            <person name="Zhang H."/>
            <person name="Seth R.K."/>
            <person name="Gopinathan K.P."/>
            <person name="Montagne N."/>
            <person name="Jacquin-Joly E."/>
            <person name="Goldsmith M.R."/>
            <person name="Xia Q."/>
            <person name="Mita K."/>
        </authorList>
    </citation>
    <scope>NUCLEOTIDE SEQUENCE</scope>
    <source>
        <strain evidence="2">P50T</strain>
        <tissue evidence="2">Posterior silksland</tissue>
    </source>
</reference>
<dbReference type="EnsemblMetazoa" id="XM_004923252.2">
    <property type="protein sequence ID" value="XP_004923309.2"/>
    <property type="gene ID" value="LOC101745513"/>
</dbReference>
<evidence type="ECO:0000313" key="5">
    <source>
        <dbReference type="Proteomes" id="UP000005204"/>
    </source>
</evidence>
<evidence type="ECO:0000256" key="1">
    <source>
        <dbReference type="SAM" id="Phobius"/>
    </source>
</evidence>
<gene>
    <name evidence="3" type="primary">Gr17</name>
    <name evidence="4" type="synonym">101745513</name>
    <name evidence="2" type="synonym">BmGr17</name>
</gene>
<feature type="transmembrane region" description="Helical" evidence="1">
    <location>
        <begin position="12"/>
        <end position="34"/>
    </location>
</feature>
<sequence length="394" mass="45431">MGFSLGTTALSMFFFEKPVVFTIIQITMIIVKPAKYKLSDPFRPKDTSKLSESIIMYFKLFHIFLGIDLGGFRYQNRQVKYAVRLISLIQPLAIYGLCIYALLKIIANTEFLWYTISFTEYVAMSVAITLFSNEMTYCNFMINLKFIDTKLKIGDESFRIGVKLISSTILIGVTRCFTTTTYCLLGFCAKPTAAQILFQIPWLTIDLMLLQYMFIFYACYCRLVKILRILKKRNTDIEEMRRIYKTLVDVLDRARAPFDLAYLLGLLFSIPDVLYSIYESIIKVGEINTAKALSMSIIYITNIQSLALMFAPALTAGFLPSLTMKMRIILHDKLLEEQDKKTYRHIVLFIKYIETCPLKLKACQIIPLDFSFPIIILNIVVTYLIVAIQLTHFL</sequence>
<feature type="transmembrane region" description="Helical" evidence="1">
    <location>
        <begin position="160"/>
        <end position="187"/>
    </location>
</feature>
<feature type="transmembrane region" description="Helical" evidence="1">
    <location>
        <begin position="370"/>
        <end position="390"/>
    </location>
</feature>
<keyword evidence="3" id="KW-0675">Receptor</keyword>